<feature type="domain" description="Tyr recombinase" evidence="3">
    <location>
        <begin position="230"/>
        <end position="412"/>
    </location>
</feature>
<proteinExistence type="predicted"/>
<reference evidence="4 5" key="1">
    <citation type="submission" date="2024-07" db="EMBL/GenBank/DDBJ databases">
        <authorList>
            <person name="Lee S."/>
            <person name="Kang M."/>
        </authorList>
    </citation>
    <scope>NUCLEOTIDE SEQUENCE [LARGE SCALE GENOMIC DNA]</scope>
    <source>
        <strain evidence="4 5">DS6</strain>
    </source>
</reference>
<dbReference type="EMBL" id="JBFPJR010000023">
    <property type="protein sequence ID" value="MEX0428638.1"/>
    <property type="molecule type" value="Genomic_DNA"/>
</dbReference>
<evidence type="ECO:0000256" key="2">
    <source>
        <dbReference type="SAM" id="MobiDB-lite"/>
    </source>
</evidence>
<dbReference type="Gene3D" id="1.10.443.10">
    <property type="entry name" value="Intergrase catalytic core"/>
    <property type="match status" value="1"/>
</dbReference>
<sequence>MTTHTQRTNDMTTAGPADTTNSAVTPENGQLSDAVAGALHAVKALLDAGLITPQTLGLHGAAAVPESRPVGAYSPSTATDRAAHAMVPGDPIRIRDLVEKTKAGLSESTLRTYGTYLTFLCDGWPATSPEDEKLYSGLGDRWAHEVLASELEYALTFIEQRTLLGAEWRNLRRMAAGRVKRDTTATGAKYNAVGAWRRMYKIAVKDRHLAKGFDPSQEVDKPARLEGSRRPLRAVWMEDFWSFIAGTGNDPELDVMLCKTVMITGARREGLTNLELGWLDTEECTVRLDEKFGKVVDQPAPDWFVQELRDFAIARGARRADDKVFRYRPGRSADWIPITDRRLDYIFDRLQAAYEWADKRQVTAHVLRHHAIALVERAASKSVAIRFARHEPEDTTDRYGRASAKEVAQTVVRLYGGDHPWIHRDDELA</sequence>
<dbReference type="Proteomes" id="UP001556631">
    <property type="component" value="Unassembled WGS sequence"/>
</dbReference>
<evidence type="ECO:0000259" key="3">
    <source>
        <dbReference type="PROSITE" id="PS51898"/>
    </source>
</evidence>
<comment type="caution">
    <text evidence="4">The sequence shown here is derived from an EMBL/GenBank/DDBJ whole genome shotgun (WGS) entry which is preliminary data.</text>
</comment>
<gene>
    <name evidence="4" type="ORF">AB3X52_13495</name>
</gene>
<dbReference type="CDD" id="cd00397">
    <property type="entry name" value="DNA_BRE_C"/>
    <property type="match status" value="1"/>
</dbReference>
<name>A0ABV3T0I7_9ACTN</name>
<dbReference type="SUPFAM" id="SSF56349">
    <property type="entry name" value="DNA breaking-rejoining enzymes"/>
    <property type="match status" value="1"/>
</dbReference>
<organism evidence="4 5">
    <name type="scientific">Nocardioides eburneus</name>
    <dbReference type="NCBI Taxonomy" id="3231482"/>
    <lineage>
        <taxon>Bacteria</taxon>
        <taxon>Bacillati</taxon>
        <taxon>Actinomycetota</taxon>
        <taxon>Actinomycetes</taxon>
        <taxon>Propionibacteriales</taxon>
        <taxon>Nocardioidaceae</taxon>
        <taxon>Nocardioides</taxon>
    </lineage>
</organism>
<feature type="region of interest" description="Disordered" evidence="2">
    <location>
        <begin position="1"/>
        <end position="28"/>
    </location>
</feature>
<dbReference type="InterPro" id="IPR002104">
    <property type="entry name" value="Integrase_catalytic"/>
</dbReference>
<accession>A0ABV3T0I7</accession>
<evidence type="ECO:0000313" key="5">
    <source>
        <dbReference type="Proteomes" id="UP001556631"/>
    </source>
</evidence>
<dbReference type="InterPro" id="IPR011010">
    <property type="entry name" value="DNA_brk_join_enz"/>
</dbReference>
<evidence type="ECO:0000256" key="1">
    <source>
        <dbReference type="ARBA" id="ARBA00023172"/>
    </source>
</evidence>
<evidence type="ECO:0000313" key="4">
    <source>
        <dbReference type="EMBL" id="MEX0428638.1"/>
    </source>
</evidence>
<dbReference type="InterPro" id="IPR013762">
    <property type="entry name" value="Integrase-like_cat_sf"/>
</dbReference>
<dbReference type="RefSeq" id="WP_367994608.1">
    <property type="nucleotide sequence ID" value="NZ_JBFPJR010000023.1"/>
</dbReference>
<keyword evidence="1" id="KW-0233">DNA recombination</keyword>
<keyword evidence="5" id="KW-1185">Reference proteome</keyword>
<dbReference type="PROSITE" id="PS51898">
    <property type="entry name" value="TYR_RECOMBINASE"/>
    <property type="match status" value="1"/>
</dbReference>
<protein>
    <submittedName>
        <fullName evidence="4">Tyrosine-type recombinase/integrase</fullName>
    </submittedName>
</protein>